<dbReference type="PANTHER" id="PTHR34605">
    <property type="entry name" value="PHAGE_INTEGRASE DOMAIN-CONTAINING PROTEIN"/>
    <property type="match status" value="1"/>
</dbReference>
<dbReference type="Pfam" id="PF00589">
    <property type="entry name" value="Phage_integrase"/>
    <property type="match status" value="1"/>
</dbReference>
<keyword evidence="2" id="KW-0233">DNA recombination</keyword>
<name>A0ABW2CRH4_9ACTN</name>
<comment type="caution">
    <text evidence="4">The sequence shown here is derived from an EMBL/GenBank/DDBJ whole genome shotgun (WGS) entry which is preliminary data.</text>
</comment>
<dbReference type="PROSITE" id="PS51898">
    <property type="entry name" value="TYR_RECOMBINASE"/>
    <property type="match status" value="1"/>
</dbReference>
<evidence type="ECO:0000313" key="4">
    <source>
        <dbReference type="EMBL" id="MFC6883500.1"/>
    </source>
</evidence>
<dbReference type="EMBL" id="JBHSXS010000019">
    <property type="protein sequence ID" value="MFC6883500.1"/>
    <property type="molecule type" value="Genomic_DNA"/>
</dbReference>
<evidence type="ECO:0000256" key="1">
    <source>
        <dbReference type="ARBA" id="ARBA00023125"/>
    </source>
</evidence>
<dbReference type="RefSeq" id="WP_378050069.1">
    <property type="nucleotide sequence ID" value="NZ_JBHSXE010000002.1"/>
</dbReference>
<proteinExistence type="predicted"/>
<feature type="domain" description="Tyr recombinase" evidence="3">
    <location>
        <begin position="151"/>
        <end position="341"/>
    </location>
</feature>
<dbReference type="InterPro" id="IPR052925">
    <property type="entry name" value="Phage_Integrase-like_Recomb"/>
</dbReference>
<dbReference type="Proteomes" id="UP001596380">
    <property type="component" value="Unassembled WGS sequence"/>
</dbReference>
<dbReference type="InterPro" id="IPR010998">
    <property type="entry name" value="Integrase_recombinase_N"/>
</dbReference>
<keyword evidence="1" id="KW-0238">DNA-binding</keyword>
<dbReference type="Gene3D" id="1.10.150.130">
    <property type="match status" value="1"/>
</dbReference>
<organism evidence="4 5">
    <name type="scientific">Actinomadura yumaensis</name>
    <dbReference type="NCBI Taxonomy" id="111807"/>
    <lineage>
        <taxon>Bacteria</taxon>
        <taxon>Bacillati</taxon>
        <taxon>Actinomycetota</taxon>
        <taxon>Actinomycetes</taxon>
        <taxon>Streptosporangiales</taxon>
        <taxon>Thermomonosporaceae</taxon>
        <taxon>Actinomadura</taxon>
    </lineage>
</organism>
<evidence type="ECO:0000256" key="2">
    <source>
        <dbReference type="ARBA" id="ARBA00023172"/>
    </source>
</evidence>
<protein>
    <submittedName>
        <fullName evidence="4">Tyrosine-type recombinase/integrase</fullName>
    </submittedName>
</protein>
<gene>
    <name evidence="4" type="ORF">ACFQKB_27330</name>
</gene>
<dbReference type="InterPro" id="IPR002104">
    <property type="entry name" value="Integrase_catalytic"/>
</dbReference>
<dbReference type="InterPro" id="IPR013762">
    <property type="entry name" value="Integrase-like_cat_sf"/>
</dbReference>
<dbReference type="PANTHER" id="PTHR34605:SF4">
    <property type="entry name" value="DNA ADENINE METHYLTRANSFERASE"/>
    <property type="match status" value="1"/>
</dbReference>
<evidence type="ECO:0000313" key="5">
    <source>
        <dbReference type="Proteomes" id="UP001596380"/>
    </source>
</evidence>
<reference evidence="5" key="1">
    <citation type="journal article" date="2019" name="Int. J. Syst. Evol. Microbiol.">
        <title>The Global Catalogue of Microorganisms (GCM) 10K type strain sequencing project: providing services to taxonomists for standard genome sequencing and annotation.</title>
        <authorList>
            <consortium name="The Broad Institute Genomics Platform"/>
            <consortium name="The Broad Institute Genome Sequencing Center for Infectious Disease"/>
            <person name="Wu L."/>
            <person name="Ma J."/>
        </authorList>
    </citation>
    <scope>NUCLEOTIDE SEQUENCE [LARGE SCALE GENOMIC DNA]</scope>
    <source>
        <strain evidence="5">JCM 3369</strain>
    </source>
</reference>
<dbReference type="SUPFAM" id="SSF47823">
    <property type="entry name" value="lambda integrase-like, N-terminal domain"/>
    <property type="match status" value="1"/>
</dbReference>
<dbReference type="SUPFAM" id="SSF56349">
    <property type="entry name" value="DNA breaking-rejoining enzymes"/>
    <property type="match status" value="1"/>
</dbReference>
<accession>A0ABW2CRH4</accession>
<dbReference type="InterPro" id="IPR011010">
    <property type="entry name" value="DNA_brk_join_enz"/>
</dbReference>
<keyword evidence="5" id="KW-1185">Reference proteome</keyword>
<evidence type="ECO:0000259" key="3">
    <source>
        <dbReference type="PROSITE" id="PS51898"/>
    </source>
</evidence>
<dbReference type="Gene3D" id="1.10.443.10">
    <property type="entry name" value="Intergrase catalytic core"/>
    <property type="match status" value="1"/>
</dbReference>
<sequence>MTLEVVPSTVDRARALHDLAERTAPGHRPTAEELARIAALDAGADDYARANRNPNTARAYKLDRALWIEFCAALGVPPFPSSRGLLVAFVRWRWLAGDSPATVERHIAGVSAAHTDEGVRMDRDAMKHARAALAVEVRAAAEAGLPPRGRGQAPPLTVPQLRRIIAKCPDDLAGARDRALLLLGFGIAARRSELSGLMARDVLVLTEGLRVTTRFGKTGGRTVNVLPGEHEMTDPVQAWLDWQAIAHLDPDGPALLQVDQWGHLGGRMSGRAVGERVKVCGERAGIPGLTGHSLRAGLATSSRQAGKSTEVIADQGGWTRDSRALLGYIRIVDAWLQNATAGIGL</sequence>